<evidence type="ECO:0000256" key="18">
    <source>
        <dbReference type="ARBA" id="ARBA00023172"/>
    </source>
</evidence>
<reference evidence="27" key="2">
    <citation type="submission" date="2023-06" db="EMBL/GenBank/DDBJ databases">
        <authorList>
            <person name="Mure A."/>
            <person name="Hattori Y."/>
        </authorList>
    </citation>
    <scope>NUCLEOTIDE SEQUENCE</scope>
    <source>
        <strain evidence="27">KH-74</strain>
    </source>
</reference>
<evidence type="ECO:0000256" key="15">
    <source>
        <dbReference type="ARBA" id="ARBA00022918"/>
    </source>
</evidence>
<keyword evidence="12" id="KW-0460">Magnesium</keyword>
<keyword evidence="5" id="KW-0815">Transposition</keyword>
<comment type="catalytic activity">
    <reaction evidence="1">
        <text>Endonucleolytic cleavage to 5'-phosphomonoester.</text>
        <dbReference type="EC" id="3.1.26.4"/>
    </reaction>
</comment>
<dbReference type="EMBL" id="BTGD01000026">
    <property type="protein sequence ID" value="GMM59158.1"/>
    <property type="molecule type" value="Genomic_DNA"/>
</dbReference>
<sequence>MDWITQTENHFHSRGGFKVGSIRTDNGSEFTSNALHEFFRARGIEHQLTVPHTSFQNGAVERAHRSIEEKTRCLLVGGRVPPSFWPHAVSCAVYLLNRLPIPSKNNIIPFCLWNNVATEDFGVEHLRIFGCAAYATLPPALRDGKFAPTAIAGIMVGYDSNHRGYRIFHPPSKKIFVSNKVRFDESIFPLADSKETTLSHDFATSAVGGIPSYPKSGKTLAPPRQAYDDDLETQAPSEVSDKHSSPESIDSSGSDGNGIPESDDSSFSLSDGIPESDDSSGFDATGTPESYDSSGFPIAASPEDERHDIELSNPENDLLTLENYALRQQIQDNRAAIELATRESLDAKDQSAAAIADRQALTTAVQNLASANEVLQTQLSEQSEIIDYFRRPKKRFSHNMHEFPNIEDSAPQRQASKKRNAQITGVSNSVAIPTAVTTSSDVVHSVVPVDKNGALTQVPVDEAMTTAIRDAITDNPQWSPSGIDASNSPLLLLNNLAEDSRALVIRNSDNELTHQVLVPEVTLPESPKSAKPIERQAQIGMTAVVRDNASISNFLQTPVHINDALSCDKASVWKAACLRELNAFTSHKTFHLVPLPADKRALGTRWVLTVKGNNMAKARLVAQGHRQIEGIDYTETFAPVVRYDSVRVLLALAACLKLEIQQMDVDTAFLNSPMDEPVYVK</sequence>
<dbReference type="GO" id="GO:0003887">
    <property type="term" value="F:DNA-directed DNA polymerase activity"/>
    <property type="evidence" value="ECO:0007669"/>
    <property type="project" value="UniProtKB-KW"/>
</dbReference>
<dbReference type="InterPro" id="IPR012337">
    <property type="entry name" value="RNaseH-like_sf"/>
</dbReference>
<dbReference type="GO" id="GO:0046872">
    <property type="term" value="F:metal ion binding"/>
    <property type="evidence" value="ECO:0007669"/>
    <property type="project" value="UniProtKB-KW"/>
</dbReference>
<dbReference type="Pfam" id="PF07727">
    <property type="entry name" value="RVT_2"/>
    <property type="match status" value="1"/>
</dbReference>
<name>A0AAV5SC49_MAUHU</name>
<evidence type="ECO:0000256" key="2">
    <source>
        <dbReference type="ARBA" id="ARBA00004123"/>
    </source>
</evidence>
<dbReference type="EMBL" id="BTGD01000027">
    <property type="protein sequence ID" value="GMM59161.1"/>
    <property type="molecule type" value="Genomic_DNA"/>
</dbReference>
<keyword evidence="18" id="KW-0233">DNA recombination</keyword>
<dbReference type="PANTHER" id="PTHR42648">
    <property type="entry name" value="TRANSPOSASE, PUTATIVE-RELATED"/>
    <property type="match status" value="1"/>
</dbReference>
<comment type="subcellular location">
    <subcellularLocation>
        <location evidence="3">Cytoplasm</location>
    </subcellularLocation>
    <subcellularLocation>
        <location evidence="2">Nucleus</location>
    </subcellularLocation>
</comment>
<evidence type="ECO:0000259" key="26">
    <source>
        <dbReference type="PROSITE" id="PS50994"/>
    </source>
</evidence>
<reference evidence="27 29" key="1">
    <citation type="journal article" date="2023" name="Elife">
        <title>Identification of key yeast species and microbe-microbe interactions impacting larval growth of Drosophila in the wild.</title>
        <authorList>
            <person name="Mure A."/>
            <person name="Sugiura Y."/>
            <person name="Maeda R."/>
            <person name="Honda K."/>
            <person name="Sakurai N."/>
            <person name="Takahashi Y."/>
            <person name="Watada M."/>
            <person name="Katoh T."/>
            <person name="Gotoh A."/>
            <person name="Gotoh Y."/>
            <person name="Taniguchi I."/>
            <person name="Nakamura K."/>
            <person name="Hayashi T."/>
            <person name="Katayama T."/>
            <person name="Uemura T."/>
            <person name="Hattori Y."/>
        </authorList>
    </citation>
    <scope>NUCLEOTIDE SEQUENCE [LARGE SCALE GENOMIC DNA]</scope>
    <source>
        <strain evidence="27 29">KH-74</strain>
    </source>
</reference>
<keyword evidence="9" id="KW-0479">Metal-binding</keyword>
<keyword evidence="15" id="KW-0695">RNA-directed DNA polymerase</keyword>
<evidence type="ECO:0000256" key="7">
    <source>
        <dbReference type="ARBA" id="ARBA00022695"/>
    </source>
</evidence>
<evidence type="ECO:0000256" key="17">
    <source>
        <dbReference type="ARBA" id="ARBA00023125"/>
    </source>
</evidence>
<evidence type="ECO:0000256" key="25">
    <source>
        <dbReference type="SAM" id="MobiDB-lite"/>
    </source>
</evidence>
<comment type="function">
    <text evidence="22">Integrase (IN) targets the VLP to the nucleus, where a subparticle preintegration complex (PIC) containing at least integrase and the newly synthesized dsDNA copy of the retrotransposon must transit the nuclear membrane. Once in the nucleus, integrase performs the integration of the dsDNA into the host genome.</text>
</comment>
<keyword evidence="13" id="KW-0694">RNA-binding</keyword>
<comment type="function">
    <text evidence="21">Reverse transcriptase/ribonuclease H (RT) is a multifunctional enzyme that catalyzes the conversion of the retro-elements RNA genome into dsDNA within the VLP. The enzyme displays a DNA polymerase activity that can copy either DNA or RNA templates, and a ribonuclease H (RNase H) activity that cleaves the RNA strand of RNA-DNA heteroduplexes during plus-strand synthesis and hydrolyzes RNA primers. The conversion leads to a linear dsDNA copy of the retrotransposon that includes long terminal repeats (LTRs) at both ends.</text>
</comment>
<feature type="compositionally biased region" description="Low complexity" evidence="25">
    <location>
        <begin position="246"/>
        <end position="259"/>
    </location>
</feature>
<keyword evidence="7" id="KW-0548">Nucleotidyltransferase</keyword>
<evidence type="ECO:0000256" key="10">
    <source>
        <dbReference type="ARBA" id="ARBA00022759"/>
    </source>
</evidence>
<evidence type="ECO:0000256" key="13">
    <source>
        <dbReference type="ARBA" id="ARBA00022884"/>
    </source>
</evidence>
<evidence type="ECO:0000256" key="11">
    <source>
        <dbReference type="ARBA" id="ARBA00022801"/>
    </source>
</evidence>
<evidence type="ECO:0000256" key="9">
    <source>
        <dbReference type="ARBA" id="ARBA00022723"/>
    </source>
</evidence>
<feature type="region of interest" description="Disordered" evidence="25">
    <location>
        <begin position="231"/>
        <end position="301"/>
    </location>
</feature>
<evidence type="ECO:0000256" key="23">
    <source>
        <dbReference type="ARBA" id="ARBA00048173"/>
    </source>
</evidence>
<accession>A0AAV5SC49</accession>
<comment type="caution">
    <text evidence="27">The sequence shown here is derived from an EMBL/GenBank/DDBJ whole genome shotgun (WGS) entry which is preliminary data.</text>
</comment>
<feature type="domain" description="Integrase catalytic" evidence="26">
    <location>
        <begin position="1"/>
        <end position="117"/>
    </location>
</feature>
<dbReference type="Pfam" id="PF25597">
    <property type="entry name" value="SH3_retrovirus"/>
    <property type="match status" value="1"/>
</dbReference>
<dbReference type="GO" id="GO:0004523">
    <property type="term" value="F:RNA-DNA hybrid ribonuclease activity"/>
    <property type="evidence" value="ECO:0007669"/>
    <property type="project" value="UniProtKB-EC"/>
</dbReference>
<dbReference type="InterPro" id="IPR001584">
    <property type="entry name" value="Integrase_cat-core"/>
</dbReference>
<evidence type="ECO:0000256" key="3">
    <source>
        <dbReference type="ARBA" id="ARBA00004496"/>
    </source>
</evidence>
<dbReference type="GO" id="GO:0003723">
    <property type="term" value="F:RNA binding"/>
    <property type="evidence" value="ECO:0007669"/>
    <property type="project" value="UniProtKB-KW"/>
</dbReference>
<dbReference type="InterPro" id="IPR039537">
    <property type="entry name" value="Retrotran_Ty1/copia-like"/>
</dbReference>
<dbReference type="GO" id="GO:0003677">
    <property type="term" value="F:DNA binding"/>
    <property type="evidence" value="ECO:0007669"/>
    <property type="project" value="UniProtKB-KW"/>
</dbReference>
<evidence type="ECO:0000256" key="6">
    <source>
        <dbReference type="ARBA" id="ARBA00022679"/>
    </source>
</evidence>
<dbReference type="GO" id="GO:0015074">
    <property type="term" value="P:DNA integration"/>
    <property type="evidence" value="ECO:0007669"/>
    <property type="project" value="UniProtKB-KW"/>
</dbReference>
<dbReference type="InterPro" id="IPR057670">
    <property type="entry name" value="SH3_retrovirus"/>
</dbReference>
<evidence type="ECO:0000256" key="16">
    <source>
        <dbReference type="ARBA" id="ARBA00022932"/>
    </source>
</evidence>
<dbReference type="InterPro" id="IPR013103">
    <property type="entry name" value="RVT_2"/>
</dbReference>
<dbReference type="SUPFAM" id="SSF53098">
    <property type="entry name" value="Ribonuclease H-like"/>
    <property type="match status" value="1"/>
</dbReference>
<dbReference type="Proteomes" id="UP001377567">
    <property type="component" value="Unassembled WGS sequence"/>
</dbReference>
<dbReference type="GO" id="GO:0003964">
    <property type="term" value="F:RNA-directed DNA polymerase activity"/>
    <property type="evidence" value="ECO:0007669"/>
    <property type="project" value="UniProtKB-KW"/>
</dbReference>
<keyword evidence="6" id="KW-0808">Transferase</keyword>
<gene>
    <name evidence="27" type="ORF">DAKH74_057750</name>
    <name evidence="28" type="ORF">DAKH74_057780</name>
</gene>
<keyword evidence="19" id="KW-0539">Nucleus</keyword>
<proteinExistence type="predicted"/>
<evidence type="ECO:0000256" key="1">
    <source>
        <dbReference type="ARBA" id="ARBA00000077"/>
    </source>
</evidence>
<dbReference type="AlphaFoldDB" id="A0AAV5SC49"/>
<evidence type="ECO:0000256" key="4">
    <source>
        <dbReference type="ARBA" id="ARBA00022490"/>
    </source>
</evidence>
<keyword evidence="11" id="KW-0378">Hydrolase</keyword>
<organism evidence="27 29">
    <name type="scientific">Maudiozyma humilis</name>
    <name type="common">Sour dough yeast</name>
    <name type="synonym">Kazachstania humilis</name>
    <dbReference type="NCBI Taxonomy" id="51915"/>
    <lineage>
        <taxon>Eukaryota</taxon>
        <taxon>Fungi</taxon>
        <taxon>Dikarya</taxon>
        <taxon>Ascomycota</taxon>
        <taxon>Saccharomycotina</taxon>
        <taxon>Saccharomycetes</taxon>
        <taxon>Saccharomycetales</taxon>
        <taxon>Saccharomycetaceae</taxon>
        <taxon>Maudiozyma</taxon>
    </lineage>
</organism>
<keyword evidence="20" id="KW-0511">Multifunctional enzyme</keyword>
<dbReference type="GO" id="GO:0032196">
    <property type="term" value="P:transposition"/>
    <property type="evidence" value="ECO:0007669"/>
    <property type="project" value="UniProtKB-KW"/>
</dbReference>
<evidence type="ECO:0000313" key="28">
    <source>
        <dbReference type="EMBL" id="GMM59161.1"/>
    </source>
</evidence>
<evidence type="ECO:0000256" key="12">
    <source>
        <dbReference type="ARBA" id="ARBA00022842"/>
    </source>
</evidence>
<evidence type="ECO:0000256" key="19">
    <source>
        <dbReference type="ARBA" id="ARBA00023242"/>
    </source>
</evidence>
<keyword evidence="8" id="KW-0540">Nuclease</keyword>
<evidence type="ECO:0000313" key="29">
    <source>
        <dbReference type="Proteomes" id="UP001377567"/>
    </source>
</evidence>
<dbReference type="Gene3D" id="3.30.420.10">
    <property type="entry name" value="Ribonuclease H-like superfamily/Ribonuclease H"/>
    <property type="match status" value="1"/>
</dbReference>
<evidence type="ECO:0000256" key="14">
    <source>
        <dbReference type="ARBA" id="ARBA00022908"/>
    </source>
</evidence>
<evidence type="ECO:0000256" key="20">
    <source>
        <dbReference type="ARBA" id="ARBA00023268"/>
    </source>
</evidence>
<keyword evidence="10" id="KW-0255">Endonuclease</keyword>
<evidence type="ECO:0000256" key="21">
    <source>
        <dbReference type="ARBA" id="ARBA00025590"/>
    </source>
</evidence>
<keyword evidence="17" id="KW-0238">DNA-binding</keyword>
<evidence type="ECO:0000256" key="5">
    <source>
        <dbReference type="ARBA" id="ARBA00022578"/>
    </source>
</evidence>
<keyword evidence="16" id="KW-0239">DNA-directed DNA polymerase</keyword>
<dbReference type="InterPro" id="IPR036397">
    <property type="entry name" value="RNaseH_sf"/>
</dbReference>
<evidence type="ECO:0000256" key="24">
    <source>
        <dbReference type="ARBA" id="ARBA00049244"/>
    </source>
</evidence>
<comment type="catalytic activity">
    <reaction evidence="24">
        <text>DNA(n) + a 2'-deoxyribonucleoside 5'-triphosphate = DNA(n+1) + diphosphate</text>
        <dbReference type="Rhea" id="RHEA:22508"/>
        <dbReference type="Rhea" id="RHEA-COMP:17339"/>
        <dbReference type="Rhea" id="RHEA-COMP:17340"/>
        <dbReference type="ChEBI" id="CHEBI:33019"/>
        <dbReference type="ChEBI" id="CHEBI:61560"/>
        <dbReference type="ChEBI" id="CHEBI:173112"/>
        <dbReference type="EC" id="2.7.7.7"/>
    </reaction>
</comment>
<keyword evidence="29" id="KW-1185">Reference proteome</keyword>
<evidence type="ECO:0000256" key="8">
    <source>
        <dbReference type="ARBA" id="ARBA00022722"/>
    </source>
</evidence>
<evidence type="ECO:0000256" key="22">
    <source>
        <dbReference type="ARBA" id="ARBA00025615"/>
    </source>
</evidence>
<dbReference type="GO" id="GO:0005634">
    <property type="term" value="C:nucleus"/>
    <property type="evidence" value="ECO:0007669"/>
    <property type="project" value="UniProtKB-SubCell"/>
</dbReference>
<keyword evidence="14" id="KW-0229">DNA integration</keyword>
<dbReference type="GO" id="GO:0005737">
    <property type="term" value="C:cytoplasm"/>
    <property type="evidence" value="ECO:0007669"/>
    <property type="project" value="UniProtKB-SubCell"/>
</dbReference>
<comment type="catalytic activity">
    <reaction evidence="23">
        <text>DNA(n) + a 2'-deoxyribonucleoside 5'-triphosphate = DNA(n+1) + diphosphate</text>
        <dbReference type="Rhea" id="RHEA:22508"/>
        <dbReference type="Rhea" id="RHEA-COMP:17339"/>
        <dbReference type="Rhea" id="RHEA-COMP:17340"/>
        <dbReference type="ChEBI" id="CHEBI:33019"/>
        <dbReference type="ChEBI" id="CHEBI:61560"/>
        <dbReference type="ChEBI" id="CHEBI:173112"/>
        <dbReference type="EC" id="2.7.7.49"/>
    </reaction>
</comment>
<evidence type="ECO:0000313" key="27">
    <source>
        <dbReference type="EMBL" id="GMM59158.1"/>
    </source>
</evidence>
<dbReference type="PROSITE" id="PS50994">
    <property type="entry name" value="INTEGRASE"/>
    <property type="match status" value="1"/>
</dbReference>
<keyword evidence="4" id="KW-0963">Cytoplasm</keyword>
<protein>
    <recommendedName>
        <fullName evidence="26">Integrase catalytic domain-containing protein</fullName>
    </recommendedName>
</protein>
<dbReference type="PANTHER" id="PTHR42648:SF11">
    <property type="entry name" value="TRANSPOSON TY4-P GAG-POL POLYPROTEIN"/>
    <property type="match status" value="1"/>
</dbReference>
<dbReference type="GO" id="GO:0006310">
    <property type="term" value="P:DNA recombination"/>
    <property type="evidence" value="ECO:0007669"/>
    <property type="project" value="UniProtKB-KW"/>
</dbReference>